<evidence type="ECO:0000313" key="3">
    <source>
        <dbReference type="Proteomes" id="UP000234484"/>
    </source>
</evidence>
<reference evidence="2 3" key="1">
    <citation type="submission" date="2017-12" db="EMBL/GenBank/DDBJ databases">
        <title>The characterization of oligonucleotides binding to NgAgo.</title>
        <authorList>
            <person name="Jiang L."/>
            <person name="He B."/>
            <person name="Kang J."/>
            <person name="Yu M."/>
            <person name="Li N."/>
            <person name="Fang Y."/>
            <person name="Tang Z."/>
            <person name="Wu P."/>
            <person name="Yao P."/>
            <person name="Huang J."/>
        </authorList>
    </citation>
    <scope>NUCLEOTIDE SEQUENCE [LARGE SCALE GENOMIC DNA]</scope>
    <source>
        <strain evidence="2 3">SP2</strain>
        <tissue evidence="2">Freeze-dried powder thallus</tissue>
    </source>
</reference>
<evidence type="ECO:0000313" key="2">
    <source>
        <dbReference type="EMBL" id="PLK20825.1"/>
    </source>
</evidence>
<feature type="compositionally biased region" description="Basic and acidic residues" evidence="1">
    <location>
        <begin position="103"/>
        <end position="119"/>
    </location>
</feature>
<accession>A0A2J4JFZ6</accession>
<name>A0A2J4JFZ6_NATGS</name>
<comment type="caution">
    <text evidence="2">The sequence shown here is derived from an EMBL/GenBank/DDBJ whole genome shotgun (WGS) entry which is preliminary data.</text>
</comment>
<feature type="compositionally biased region" description="Low complexity" evidence="1">
    <location>
        <begin position="54"/>
        <end position="74"/>
    </location>
</feature>
<protein>
    <submittedName>
        <fullName evidence="2">Uncharacterized protein</fullName>
    </submittedName>
</protein>
<dbReference type="AlphaFoldDB" id="A0A2J4JFZ6"/>
<gene>
    <name evidence="2" type="ORF">CYV19_07005</name>
</gene>
<evidence type="ECO:0000256" key="1">
    <source>
        <dbReference type="SAM" id="MobiDB-lite"/>
    </source>
</evidence>
<feature type="region of interest" description="Disordered" evidence="1">
    <location>
        <begin position="21"/>
        <end position="131"/>
    </location>
</feature>
<proteinExistence type="predicted"/>
<dbReference type="Proteomes" id="UP000234484">
    <property type="component" value="Unassembled WGS sequence"/>
</dbReference>
<sequence>MPFAVFDCWALQNPCTTVRASADARNRDGVSTSETRYEERSEMIRTTGRGVWLRSRPTTSSSTGTGTASPTARRIPTTGLRRRARGSLLVGDTRVADREDEVTDGKPLTDSDLDGRDGDPLLFQSLRSSSH</sequence>
<dbReference type="EMBL" id="PKKI01000016">
    <property type="protein sequence ID" value="PLK20825.1"/>
    <property type="molecule type" value="Genomic_DNA"/>
</dbReference>
<organism evidence="2 3">
    <name type="scientific">Natronobacterium gregoryi (strain ATCC 43098 / DSM 3393 / CCM 3738 / CIP 104747 / IAM 13177 / JCM 8860 / NBRC 102187 / NCIMB 2189 / SP2)</name>
    <dbReference type="NCBI Taxonomy" id="797304"/>
    <lineage>
        <taxon>Archaea</taxon>
        <taxon>Methanobacteriati</taxon>
        <taxon>Methanobacteriota</taxon>
        <taxon>Stenosarchaea group</taxon>
        <taxon>Halobacteria</taxon>
        <taxon>Halobacteriales</taxon>
        <taxon>Natrialbaceae</taxon>
        <taxon>Natronobacterium</taxon>
    </lineage>
</organism>